<protein>
    <recommendedName>
        <fullName evidence="3">Outer membrane protein beta-barrel domain-containing protein</fullName>
    </recommendedName>
</protein>
<keyword evidence="2" id="KW-1185">Reference proteome</keyword>
<dbReference type="KEGG" id="noj:EJ995_09560"/>
<evidence type="ECO:0000313" key="2">
    <source>
        <dbReference type="Proteomes" id="UP000279600"/>
    </source>
</evidence>
<evidence type="ECO:0008006" key="3">
    <source>
        <dbReference type="Google" id="ProtNLM"/>
    </source>
</evidence>
<dbReference type="InterPro" id="IPR011250">
    <property type="entry name" value="OMP/PagP_B-barrel"/>
</dbReference>
<accession>A0A3S9MZ97</accession>
<evidence type="ECO:0000313" key="1">
    <source>
        <dbReference type="EMBL" id="AZQ44478.1"/>
    </source>
</evidence>
<sequence length="253" mass="29247">MMLVTGYSFCQGQSIIANDKDEVLERAFMFDLHMQRTVPSGDNFIGNGLEFGYGFGSRLAFKVYDDIYVGGALSLDYFDVQDTNVIGEFDRSTKFNAYLFVGYDFRINETWNATADIGYGYSQNKNRQNFDQGSGRFRDSGNVLRFTSSIDYSFNKDISVFVSPSYELVSYNISTADALGDDFDNGNYLSFALGVRYNPSMRNEKSISKSEVAEMQELLKQDSNDLTVKERRRIYFYKRNKERQERRERRNKN</sequence>
<dbReference type="EMBL" id="CP034549">
    <property type="protein sequence ID" value="AZQ44478.1"/>
    <property type="molecule type" value="Genomic_DNA"/>
</dbReference>
<dbReference type="OrthoDB" id="1143467at2"/>
<dbReference type="AlphaFoldDB" id="A0A3S9MZ97"/>
<dbReference type="Proteomes" id="UP000279600">
    <property type="component" value="Chromosome"/>
</dbReference>
<proteinExistence type="predicted"/>
<reference evidence="1 2" key="1">
    <citation type="submission" date="2018-12" db="EMBL/GenBank/DDBJ databases">
        <title>Complete genome of Nonlabens sp. MJ115.</title>
        <authorList>
            <person name="Choi H.S."/>
            <person name="Jung J."/>
        </authorList>
    </citation>
    <scope>NUCLEOTIDE SEQUENCE [LARGE SCALE GENOMIC DNA]</scope>
    <source>
        <strain evidence="1 2">MJ115</strain>
    </source>
</reference>
<organism evidence="1 2">
    <name type="scientific">Nonlabens ponticola</name>
    <dbReference type="NCBI Taxonomy" id="2496866"/>
    <lineage>
        <taxon>Bacteria</taxon>
        <taxon>Pseudomonadati</taxon>
        <taxon>Bacteroidota</taxon>
        <taxon>Flavobacteriia</taxon>
        <taxon>Flavobacteriales</taxon>
        <taxon>Flavobacteriaceae</taxon>
        <taxon>Nonlabens</taxon>
    </lineage>
</organism>
<dbReference type="SUPFAM" id="SSF56925">
    <property type="entry name" value="OMPA-like"/>
    <property type="match status" value="1"/>
</dbReference>
<name>A0A3S9MZ97_9FLAO</name>
<gene>
    <name evidence="1" type="ORF">EJ995_09560</name>
</gene>